<evidence type="ECO:0000313" key="1">
    <source>
        <dbReference type="EMBL" id="MBC6993722.1"/>
    </source>
</evidence>
<dbReference type="PANTHER" id="PTHR33099">
    <property type="entry name" value="FE2OG DIOXYGENASE DOMAIN-CONTAINING PROTEIN"/>
    <property type="match status" value="1"/>
</dbReference>
<comment type="caution">
    <text evidence="1">The sequence shown here is derived from an EMBL/GenBank/DDBJ whole genome shotgun (WGS) entry which is preliminary data.</text>
</comment>
<sequence length="868" mass="96634">MNTEVLIKQLSELRGGAPIYTGKLGRKNFSLGIRGMGDLAFPLNKIQIEALLARAEVAPFGKGRETIVDQTVRNTREIDAAELKLNNAAWRKKLASFLRKAADEMALPGGIEAVPYKLLIYEPGGFFAEHQDSEKLPGMFGTLLIGLPCEHEGGTILIDPGEGKRVAVEFSANAAEDFPAVAFLADRKHEIKPVTAGHRVVLVYNLVHAGQAPEKLDIEAAAREIAVTLGEGKVNAEPLILALDHQYTDTNFSTAQLKGNDRVRIKALRRAAALTGMEIRVGLIEETISAEWDNADEFGEGYGNWRSWGSGREPKKFSEVELGYSLDASLGMSNWLPEDGPGLGYLGIAEGEIITGPTYKKEEPIEWSTEGYQGNWGMTADYVYRYAGVVLWHPAATAQLLAKLPLEGLVDWLYTYSQQLSVATQDEELLRKVEYLLQSAHASLANGRTTITRVERITQSMMVLVQIGSATPDLIEQWEGPLTQLFSEIPPHEWPSMVETFGGDRTGRILRGVITEKNRWNSSSEETKLLTLLRAIRHLGTAEGKEPRRLGLVQLDQIPSYLKTAHPNGKVSYKVLWELLKIDRKVKPTAAWVATIAAFLLQELDDPDYLHAPLAKALLKEKAGHNLFQQLATKVLEQLRARLAERPQPYPDFARPLPRRMKQPSGKYRAVMEFLVDPNQEFFRYQAIQSERSALESYLKQEMLDVDLSTVRTRPAHTLVLKKNDQSYQRAVRQYAKDEQLYTKLVAAELAETAGSTKVKAAPKPLSPKGIPLAEFIRQLYTTALESGVPHADAATALRLYRDYFAELSKGQESPPQNMTETVDQLLDAWEEQLALRIESGKDEHLVPKKFPSYEAMALAAFNEMIGG</sequence>
<organism evidence="1 2">
    <name type="scientific">Neolewinella lacunae</name>
    <dbReference type="NCBI Taxonomy" id="1517758"/>
    <lineage>
        <taxon>Bacteria</taxon>
        <taxon>Pseudomonadati</taxon>
        <taxon>Bacteroidota</taxon>
        <taxon>Saprospiria</taxon>
        <taxon>Saprospirales</taxon>
        <taxon>Lewinellaceae</taxon>
        <taxon>Neolewinella</taxon>
    </lineage>
</organism>
<gene>
    <name evidence="1" type="ORF">H9S92_06095</name>
</gene>
<dbReference type="RefSeq" id="WP_187465825.1">
    <property type="nucleotide sequence ID" value="NZ_JACSIT010000075.1"/>
</dbReference>
<dbReference type="Proteomes" id="UP000650081">
    <property type="component" value="Unassembled WGS sequence"/>
</dbReference>
<dbReference type="PANTHER" id="PTHR33099:SF7">
    <property type="entry name" value="MYND-TYPE DOMAIN-CONTAINING PROTEIN"/>
    <property type="match status" value="1"/>
</dbReference>
<keyword evidence="2" id="KW-1185">Reference proteome</keyword>
<accession>A0A923PGM6</accession>
<evidence type="ECO:0000313" key="2">
    <source>
        <dbReference type="Proteomes" id="UP000650081"/>
    </source>
</evidence>
<name>A0A923PGM6_9BACT</name>
<dbReference type="Gene3D" id="2.60.120.620">
    <property type="entry name" value="q2cbj1_9rhob like domain"/>
    <property type="match status" value="1"/>
</dbReference>
<reference evidence="1" key="1">
    <citation type="submission" date="2020-08" db="EMBL/GenBank/DDBJ databases">
        <title>Lewinella bacteria from marine environments.</title>
        <authorList>
            <person name="Zhong Y."/>
        </authorList>
    </citation>
    <scope>NUCLEOTIDE SEQUENCE</scope>
    <source>
        <strain evidence="1">KCTC 42187</strain>
    </source>
</reference>
<dbReference type="AlphaFoldDB" id="A0A923PGM6"/>
<proteinExistence type="predicted"/>
<protein>
    <submittedName>
        <fullName evidence="1">2OG-Fe(II) oxygenase</fullName>
    </submittedName>
</protein>
<dbReference type="EMBL" id="JACSIT010000075">
    <property type="protein sequence ID" value="MBC6993722.1"/>
    <property type="molecule type" value="Genomic_DNA"/>
</dbReference>